<dbReference type="AlphaFoldDB" id="A0AAE1FX43"/>
<organism evidence="1 3">
    <name type="scientific">Petrolisthes cinctipes</name>
    <name type="common">Flat porcelain crab</name>
    <dbReference type="NCBI Taxonomy" id="88211"/>
    <lineage>
        <taxon>Eukaryota</taxon>
        <taxon>Metazoa</taxon>
        <taxon>Ecdysozoa</taxon>
        <taxon>Arthropoda</taxon>
        <taxon>Crustacea</taxon>
        <taxon>Multicrustacea</taxon>
        <taxon>Malacostraca</taxon>
        <taxon>Eumalacostraca</taxon>
        <taxon>Eucarida</taxon>
        <taxon>Decapoda</taxon>
        <taxon>Pleocyemata</taxon>
        <taxon>Anomura</taxon>
        <taxon>Galatheoidea</taxon>
        <taxon>Porcellanidae</taxon>
        <taxon>Petrolisthes</taxon>
    </lineage>
</organism>
<accession>A0AAE1FX43</accession>
<gene>
    <name evidence="2" type="ORF">Pcinc_004766</name>
    <name evidence="1" type="ORF">Pcinc_014157</name>
</gene>
<protein>
    <submittedName>
        <fullName evidence="1">Uncharacterized protein</fullName>
    </submittedName>
</protein>
<evidence type="ECO:0000313" key="1">
    <source>
        <dbReference type="EMBL" id="KAK3881381.1"/>
    </source>
</evidence>
<dbReference type="EMBL" id="JAWQEG010001220">
    <property type="protein sequence ID" value="KAK3881381.1"/>
    <property type="molecule type" value="Genomic_DNA"/>
</dbReference>
<comment type="caution">
    <text evidence="1">The sequence shown here is derived from an EMBL/GenBank/DDBJ whole genome shotgun (WGS) entry which is preliminary data.</text>
</comment>
<name>A0AAE1FX43_PETCI</name>
<keyword evidence="3" id="KW-1185">Reference proteome</keyword>
<reference evidence="1" key="1">
    <citation type="submission" date="2023-10" db="EMBL/GenBank/DDBJ databases">
        <title>Genome assemblies of two species of porcelain crab, Petrolisthes cinctipes and Petrolisthes manimaculis (Anomura: Porcellanidae).</title>
        <authorList>
            <person name="Angst P."/>
        </authorList>
    </citation>
    <scope>NUCLEOTIDE SEQUENCE</scope>
    <source>
        <strain evidence="1">PB745_01</strain>
        <tissue evidence="1">Gill</tissue>
    </source>
</reference>
<evidence type="ECO:0000313" key="2">
    <source>
        <dbReference type="EMBL" id="KAK3891322.1"/>
    </source>
</evidence>
<evidence type="ECO:0000313" key="3">
    <source>
        <dbReference type="Proteomes" id="UP001286313"/>
    </source>
</evidence>
<dbReference type="Proteomes" id="UP001286313">
    <property type="component" value="Unassembled WGS sequence"/>
</dbReference>
<proteinExistence type="predicted"/>
<dbReference type="EMBL" id="JAWQEG010000352">
    <property type="protein sequence ID" value="KAK3891322.1"/>
    <property type="molecule type" value="Genomic_DNA"/>
</dbReference>
<sequence length="190" mass="21160">MKFFELFDQDEVSCQTYALYLNSIVDVEAYVSLLRQLYPTISTFVFVVCVRLDWTSNNELIVYLGGMDLDIEKGTPVTGNHYAFCTYELGKSKLYYVDTLGYPIPHNLLESIDEIVGSYRNDLAGRVLRADVIMAHDFSGYGNTHSCASSCSIYPFQSCSTVCGPAVLIGTAIAVHNPHLLELLVSTKKD</sequence>